<dbReference type="SUPFAM" id="SSF140931">
    <property type="entry name" value="Fic-like"/>
    <property type="match status" value="1"/>
</dbReference>
<dbReference type="Gene3D" id="1.20.120.1870">
    <property type="entry name" value="Fic/DOC protein, Fido domain"/>
    <property type="match status" value="1"/>
</dbReference>
<sequence length="270" mass="31466">MNNTNMGFKNKLFPFPFKGDRIKDIHLNGDDEPFFGFVIFPYQTKEQLDETMSLFIKTYMLKCHDKFDAISLHQIMAKDTDEKPVIQYLQVENKGKRVKRFAFWSIKVVVPTLEDVIDWNGRAQEIYAEQGTYGSNGLKKPDGENHIKYVLEEIRNSIHFGEDNLPTISKKAAYLWQRICAQQSFNNGNKRTAMLAMLIFLHANGYEFQYKKGLKHELVELSLRIATSLSSDRSNRKIDIDEIEAYILSHVRLNLTNDPWNTLELMQSEE</sequence>
<evidence type="ECO:0000313" key="2">
    <source>
        <dbReference type="EMBL" id="MFL2030069.1"/>
    </source>
</evidence>
<name>A0ABW8UE01_9LACO</name>
<dbReference type="PANTHER" id="PTHR39426">
    <property type="entry name" value="HOMOLOGY TO DEATH-ON-CURING PROTEIN OF PHAGE P1"/>
    <property type="match status" value="1"/>
</dbReference>
<organism evidence="2 3">
    <name type="scientific">Loigolactobacillus zhaoyuanensis</name>
    <dbReference type="NCBI Taxonomy" id="2486017"/>
    <lineage>
        <taxon>Bacteria</taxon>
        <taxon>Bacillati</taxon>
        <taxon>Bacillota</taxon>
        <taxon>Bacilli</taxon>
        <taxon>Lactobacillales</taxon>
        <taxon>Lactobacillaceae</taxon>
        <taxon>Loigolactobacillus</taxon>
    </lineage>
</organism>
<dbReference type="Proteomes" id="UP001625389">
    <property type="component" value="Unassembled WGS sequence"/>
</dbReference>
<accession>A0ABW8UE01</accession>
<evidence type="ECO:0000259" key="1">
    <source>
        <dbReference type="PROSITE" id="PS51459"/>
    </source>
</evidence>
<dbReference type="PANTHER" id="PTHR39426:SF1">
    <property type="entry name" value="HOMOLOGY TO DEATH-ON-CURING PROTEIN OF PHAGE P1"/>
    <property type="match status" value="1"/>
</dbReference>
<dbReference type="InterPro" id="IPR053737">
    <property type="entry name" value="Type_II_TA_Toxin"/>
</dbReference>
<feature type="domain" description="Fido" evidence="1">
    <location>
        <begin position="104"/>
        <end position="249"/>
    </location>
</feature>
<protein>
    <submittedName>
        <fullName evidence="2">Type II toxin-antitoxin system death-on-curing family toxin</fullName>
    </submittedName>
</protein>
<dbReference type="InterPro" id="IPR036597">
    <property type="entry name" value="Fido-like_dom_sf"/>
</dbReference>
<keyword evidence="3" id="KW-1185">Reference proteome</keyword>
<gene>
    <name evidence="2" type="ORF">ACEN34_10635</name>
</gene>
<proteinExistence type="predicted"/>
<dbReference type="PROSITE" id="PS51459">
    <property type="entry name" value="FIDO"/>
    <property type="match status" value="1"/>
</dbReference>
<dbReference type="EMBL" id="JBGQPK010000056">
    <property type="protein sequence ID" value="MFL2030069.1"/>
    <property type="molecule type" value="Genomic_DNA"/>
</dbReference>
<dbReference type="InterPro" id="IPR003812">
    <property type="entry name" value="Fido"/>
</dbReference>
<dbReference type="NCBIfam" id="TIGR01550">
    <property type="entry name" value="DOC_P1"/>
    <property type="match status" value="1"/>
</dbReference>
<evidence type="ECO:0000313" key="3">
    <source>
        <dbReference type="Proteomes" id="UP001625389"/>
    </source>
</evidence>
<dbReference type="InterPro" id="IPR006440">
    <property type="entry name" value="Doc"/>
</dbReference>
<dbReference type="RefSeq" id="WP_249566836.1">
    <property type="nucleotide sequence ID" value="NZ_JBGQPK010000056.1"/>
</dbReference>
<comment type="caution">
    <text evidence="2">The sequence shown here is derived from an EMBL/GenBank/DDBJ whole genome shotgun (WGS) entry which is preliminary data.</text>
</comment>
<reference evidence="2 3" key="1">
    <citation type="submission" date="2024-08" db="EMBL/GenBank/DDBJ databases">
        <authorList>
            <person name="Arias E."/>
        </authorList>
    </citation>
    <scope>NUCLEOTIDE SEQUENCE [LARGE SCALE GENOMIC DNA]</scope>
    <source>
        <strain evidence="2 3">FAM 25317</strain>
    </source>
</reference>
<dbReference type="Pfam" id="PF02661">
    <property type="entry name" value="Fic"/>
    <property type="match status" value="1"/>
</dbReference>